<evidence type="ECO:0000256" key="3">
    <source>
        <dbReference type="ARBA" id="ARBA00022741"/>
    </source>
</evidence>
<dbReference type="Proteomes" id="UP000199470">
    <property type="component" value="Unassembled WGS sequence"/>
</dbReference>
<keyword evidence="2" id="KW-1003">Cell membrane</keyword>
<dbReference type="Pfam" id="PF00005">
    <property type="entry name" value="ABC_tran"/>
    <property type="match status" value="1"/>
</dbReference>
<keyword evidence="1" id="KW-0813">Transport</keyword>
<dbReference type="InterPro" id="IPR003439">
    <property type="entry name" value="ABC_transporter-like_ATP-bd"/>
</dbReference>
<feature type="domain" description="ABC transporter" evidence="5">
    <location>
        <begin position="7"/>
        <end position="238"/>
    </location>
</feature>
<evidence type="ECO:0000313" key="6">
    <source>
        <dbReference type="EMBL" id="SFM15046.1"/>
    </source>
</evidence>
<dbReference type="Gene3D" id="3.40.50.300">
    <property type="entry name" value="P-loop containing nucleotide triphosphate hydrolases"/>
    <property type="match status" value="1"/>
</dbReference>
<dbReference type="InterPro" id="IPR017871">
    <property type="entry name" value="ABC_transporter-like_CS"/>
</dbReference>
<dbReference type="PROSITE" id="PS00211">
    <property type="entry name" value="ABC_TRANSPORTER_1"/>
    <property type="match status" value="1"/>
</dbReference>
<dbReference type="PANTHER" id="PTHR42781:SF4">
    <property type="entry name" value="SPERMIDINE_PUTRESCINE IMPORT ATP-BINDING PROTEIN POTA"/>
    <property type="match status" value="1"/>
</dbReference>
<dbReference type="PANTHER" id="PTHR42781">
    <property type="entry name" value="SPERMIDINE/PUTRESCINE IMPORT ATP-BINDING PROTEIN POTA"/>
    <property type="match status" value="1"/>
</dbReference>
<evidence type="ECO:0000259" key="5">
    <source>
        <dbReference type="PROSITE" id="PS50893"/>
    </source>
</evidence>
<evidence type="ECO:0000256" key="1">
    <source>
        <dbReference type="ARBA" id="ARBA00022448"/>
    </source>
</evidence>
<keyword evidence="4 6" id="KW-0067">ATP-binding</keyword>
<dbReference type="InterPro" id="IPR027417">
    <property type="entry name" value="P-loop_NTPase"/>
</dbReference>
<protein>
    <submittedName>
        <fullName evidence="6">Molybdate transport system ATP-binding protein</fullName>
    </submittedName>
</protein>
<dbReference type="SUPFAM" id="SSF52540">
    <property type="entry name" value="P-loop containing nucleoside triphosphate hydrolases"/>
    <property type="match status" value="1"/>
</dbReference>
<keyword evidence="3" id="KW-0547">Nucleotide-binding</keyword>
<name>A0A1I4NHV5_9BURK</name>
<keyword evidence="2" id="KW-0472">Membrane</keyword>
<gene>
    <name evidence="6" type="ORF">SAMN02982985_02981</name>
</gene>
<dbReference type="AlphaFoldDB" id="A0A1I4NHV5"/>
<dbReference type="GO" id="GO:0005524">
    <property type="term" value="F:ATP binding"/>
    <property type="evidence" value="ECO:0007669"/>
    <property type="project" value="UniProtKB-KW"/>
</dbReference>
<evidence type="ECO:0000256" key="4">
    <source>
        <dbReference type="ARBA" id="ARBA00022840"/>
    </source>
</evidence>
<organism evidence="6 7">
    <name type="scientific">Rugamonas rubra</name>
    <dbReference type="NCBI Taxonomy" id="758825"/>
    <lineage>
        <taxon>Bacteria</taxon>
        <taxon>Pseudomonadati</taxon>
        <taxon>Pseudomonadota</taxon>
        <taxon>Betaproteobacteria</taxon>
        <taxon>Burkholderiales</taxon>
        <taxon>Oxalobacteraceae</taxon>
        <taxon>Telluria group</taxon>
        <taxon>Rugamonas</taxon>
    </lineage>
</organism>
<dbReference type="EMBL" id="FOTW01000013">
    <property type="protein sequence ID" value="SFM15046.1"/>
    <property type="molecule type" value="Genomic_DNA"/>
</dbReference>
<accession>A0A1I4NHV5</accession>
<dbReference type="InterPro" id="IPR050093">
    <property type="entry name" value="ABC_SmlMolc_Importer"/>
</dbReference>
<reference evidence="6 7" key="1">
    <citation type="submission" date="2016-10" db="EMBL/GenBank/DDBJ databases">
        <authorList>
            <person name="de Groot N.N."/>
        </authorList>
    </citation>
    <scope>NUCLEOTIDE SEQUENCE [LARGE SCALE GENOMIC DNA]</scope>
    <source>
        <strain evidence="6 7">ATCC 43154</strain>
    </source>
</reference>
<evidence type="ECO:0000313" key="7">
    <source>
        <dbReference type="Proteomes" id="UP000199470"/>
    </source>
</evidence>
<sequence>MAKPDLQIKLDIRKTLRSGQREFHLQASFASASQRIVIYGASGAGKSQLLKAVAGLMTPDAGRIELGGVALFDHSAGLDLAPQRRQVGYLFQDYALFPHLNVRQNIAFGLQRGWFNPLSRVDHEALRYWLAAFELDAVAQQLPDQLSGGQRQRVALARALIASPRALLLDEPFAALDPALRARMRGELDALQRRLAIPMIMITHDPDDALAFGEHVLRMDDGRITDVDDVERIAQYEA</sequence>
<dbReference type="InterPro" id="IPR003593">
    <property type="entry name" value="AAA+_ATPase"/>
</dbReference>
<proteinExistence type="predicted"/>
<keyword evidence="7" id="KW-1185">Reference proteome</keyword>
<dbReference type="GO" id="GO:0016887">
    <property type="term" value="F:ATP hydrolysis activity"/>
    <property type="evidence" value="ECO:0007669"/>
    <property type="project" value="InterPro"/>
</dbReference>
<dbReference type="STRING" id="758825.SAMN02982985_02981"/>
<dbReference type="PROSITE" id="PS50893">
    <property type="entry name" value="ABC_TRANSPORTER_2"/>
    <property type="match status" value="1"/>
</dbReference>
<evidence type="ECO:0000256" key="2">
    <source>
        <dbReference type="ARBA" id="ARBA00022475"/>
    </source>
</evidence>
<dbReference type="SMART" id="SM00382">
    <property type="entry name" value="AAA"/>
    <property type="match status" value="1"/>
</dbReference>